<dbReference type="RefSeq" id="WP_170097800.1">
    <property type="nucleotide sequence ID" value="NZ_WOWA01000007.1"/>
</dbReference>
<evidence type="ECO:0000313" key="2">
    <source>
        <dbReference type="Proteomes" id="UP000641625"/>
    </source>
</evidence>
<proteinExistence type="predicted"/>
<evidence type="ECO:0000313" key="1">
    <source>
        <dbReference type="EMBL" id="NLV14375.1"/>
    </source>
</evidence>
<protein>
    <submittedName>
        <fullName evidence="1">Uncharacterized protein</fullName>
    </submittedName>
</protein>
<gene>
    <name evidence="1" type="ORF">GOC77_13995</name>
</gene>
<reference evidence="1" key="1">
    <citation type="submission" date="2019-12" db="EMBL/GenBank/DDBJ databases">
        <title>Whole genome sequencing of Haloarcula argentinensis strain pws5.</title>
        <authorList>
            <person name="Verma D.K."/>
            <person name="Gopal K."/>
            <person name="Prasad E.S."/>
        </authorList>
    </citation>
    <scope>NUCLEOTIDE SEQUENCE</scope>
    <source>
        <strain evidence="1">Pws5</strain>
    </source>
</reference>
<name>A0A847UKC2_HALAR</name>
<dbReference type="EMBL" id="WOWA01000007">
    <property type="protein sequence ID" value="NLV14375.1"/>
    <property type="molecule type" value="Genomic_DNA"/>
</dbReference>
<organism evidence="1 2">
    <name type="scientific">Haloarcula argentinensis</name>
    <dbReference type="NCBI Taxonomy" id="43776"/>
    <lineage>
        <taxon>Archaea</taxon>
        <taxon>Methanobacteriati</taxon>
        <taxon>Methanobacteriota</taxon>
        <taxon>Stenosarchaea group</taxon>
        <taxon>Halobacteria</taxon>
        <taxon>Halobacteriales</taxon>
        <taxon>Haloarculaceae</taxon>
        <taxon>Haloarcula</taxon>
    </lineage>
</organism>
<comment type="caution">
    <text evidence="1">The sequence shown here is derived from an EMBL/GenBank/DDBJ whole genome shotgun (WGS) entry which is preliminary data.</text>
</comment>
<dbReference type="Proteomes" id="UP000641625">
    <property type="component" value="Unassembled WGS sequence"/>
</dbReference>
<dbReference type="AlphaFoldDB" id="A0A847UKC2"/>
<accession>A0A847UKC2</accession>
<sequence>MDDETVHLEGDIPQGLFEEMQNKFPASAEGGKRNLLRAVIDDWQRMKKLEIARATGEFPRESEISRE</sequence>